<keyword evidence="10" id="KW-0997">Cell inner membrane</keyword>
<dbReference type="NCBIfam" id="TIGR01946">
    <property type="entry name" value="rnfD"/>
    <property type="match status" value="1"/>
</dbReference>
<dbReference type="HAMAP" id="MF_00462">
    <property type="entry name" value="RsxD_RnfD"/>
    <property type="match status" value="1"/>
</dbReference>
<evidence type="ECO:0000256" key="5">
    <source>
        <dbReference type="ARBA" id="ARBA00022692"/>
    </source>
</evidence>
<keyword evidence="5 10" id="KW-0812">Transmembrane</keyword>
<gene>
    <name evidence="10" type="primary">rnfD</name>
    <name evidence="11" type="ORF">IPJ27_21610</name>
</gene>
<reference evidence="11 12" key="1">
    <citation type="submission" date="2020-10" db="EMBL/GenBank/DDBJ databases">
        <title>Connecting structure to function with the recovery of over 1000 high-quality activated sludge metagenome-assembled genomes encoding full-length rRNA genes using long-read sequencing.</title>
        <authorList>
            <person name="Singleton C.M."/>
            <person name="Petriglieri F."/>
            <person name="Kristensen J.M."/>
            <person name="Kirkegaard R.H."/>
            <person name="Michaelsen T.Y."/>
            <person name="Andersen M.H."/>
            <person name="Karst S.M."/>
            <person name="Dueholm M.S."/>
            <person name="Nielsen P.H."/>
            <person name="Albertsen M."/>
        </authorList>
    </citation>
    <scope>NUCLEOTIDE SEQUENCE [LARGE SCALE GENOMIC DNA]</scope>
    <source>
        <strain evidence="11">EsbW_18-Q3-R4-48_BATAC.285</strain>
    </source>
</reference>
<name>A0A935Q4U4_9PROT</name>
<feature type="transmembrane region" description="Helical" evidence="10">
    <location>
        <begin position="287"/>
        <end position="306"/>
    </location>
</feature>
<comment type="subunit">
    <text evidence="10">The complex is composed of six subunits: RnfA, RnfB, RnfC, RnfD, RnfE and RnfG.</text>
</comment>
<feature type="transmembrane region" description="Helical" evidence="10">
    <location>
        <begin position="95"/>
        <end position="113"/>
    </location>
</feature>
<dbReference type="PANTHER" id="PTHR30578:SF0">
    <property type="entry name" value="ION-TRANSLOCATING OXIDOREDUCTASE COMPLEX SUBUNIT D"/>
    <property type="match status" value="1"/>
</dbReference>
<feature type="transmembrane region" description="Helical" evidence="10">
    <location>
        <begin position="230"/>
        <end position="250"/>
    </location>
</feature>
<keyword evidence="7 10" id="KW-0249">Electron transport</keyword>
<comment type="similarity">
    <text evidence="10">Belongs to the NqrB/RnfD family.</text>
</comment>
<keyword evidence="6 10" id="KW-1278">Translocase</keyword>
<feature type="transmembrane region" description="Helical" evidence="10">
    <location>
        <begin position="125"/>
        <end position="145"/>
    </location>
</feature>
<dbReference type="PANTHER" id="PTHR30578">
    <property type="entry name" value="ELECTRON TRANSPORT COMPLEX PROTEIN RNFD"/>
    <property type="match status" value="1"/>
</dbReference>
<evidence type="ECO:0000313" key="12">
    <source>
        <dbReference type="Proteomes" id="UP000697998"/>
    </source>
</evidence>
<dbReference type="GO" id="GO:0022900">
    <property type="term" value="P:electron transport chain"/>
    <property type="evidence" value="ECO:0007669"/>
    <property type="project" value="UniProtKB-UniRule"/>
</dbReference>
<keyword evidence="4 10" id="KW-0288">FMN</keyword>
<comment type="cofactor">
    <cofactor evidence="10">
        <name>FMN</name>
        <dbReference type="ChEBI" id="CHEBI:58210"/>
    </cofactor>
</comment>
<feature type="transmembrane region" description="Helical" evidence="10">
    <location>
        <begin position="312"/>
        <end position="330"/>
    </location>
</feature>
<evidence type="ECO:0000313" key="11">
    <source>
        <dbReference type="EMBL" id="MBK7677130.1"/>
    </source>
</evidence>
<dbReference type="Pfam" id="PF03116">
    <property type="entry name" value="NQR2_RnfD_RnfE"/>
    <property type="match status" value="1"/>
</dbReference>
<feature type="transmembrane region" description="Helical" evidence="10">
    <location>
        <begin position="43"/>
        <end position="62"/>
    </location>
</feature>
<feature type="transmembrane region" description="Helical" evidence="10">
    <location>
        <begin position="256"/>
        <end position="275"/>
    </location>
</feature>
<evidence type="ECO:0000256" key="4">
    <source>
        <dbReference type="ARBA" id="ARBA00022643"/>
    </source>
</evidence>
<accession>A0A935Q4U4</accession>
<evidence type="ECO:0000256" key="7">
    <source>
        <dbReference type="ARBA" id="ARBA00022982"/>
    </source>
</evidence>
<feature type="transmembrane region" description="Helical" evidence="10">
    <location>
        <begin position="69"/>
        <end position="89"/>
    </location>
</feature>
<evidence type="ECO:0000256" key="6">
    <source>
        <dbReference type="ARBA" id="ARBA00022967"/>
    </source>
</evidence>
<keyword evidence="9 10" id="KW-0472">Membrane</keyword>
<dbReference type="InterPro" id="IPR004338">
    <property type="entry name" value="NqrB/RnfD"/>
</dbReference>
<keyword evidence="10" id="KW-1003">Cell membrane</keyword>
<dbReference type="EMBL" id="JADJMH010000034">
    <property type="protein sequence ID" value="MBK7677130.1"/>
    <property type="molecule type" value="Genomic_DNA"/>
</dbReference>
<keyword evidence="2 10" id="KW-0597">Phosphoprotein</keyword>
<feature type="modified residue" description="FMN phosphoryl threonine" evidence="10">
    <location>
        <position position="172"/>
    </location>
</feature>
<evidence type="ECO:0000256" key="8">
    <source>
        <dbReference type="ARBA" id="ARBA00022989"/>
    </source>
</evidence>
<evidence type="ECO:0000256" key="2">
    <source>
        <dbReference type="ARBA" id="ARBA00022553"/>
    </source>
</evidence>
<keyword evidence="1 10" id="KW-0813">Transport</keyword>
<comment type="subcellular location">
    <subcellularLocation>
        <location evidence="10">Cell inner membrane</location>
        <topology evidence="10">Multi-pass membrane protein</topology>
    </subcellularLocation>
</comment>
<evidence type="ECO:0000256" key="1">
    <source>
        <dbReference type="ARBA" id="ARBA00022448"/>
    </source>
</evidence>
<evidence type="ECO:0000256" key="3">
    <source>
        <dbReference type="ARBA" id="ARBA00022630"/>
    </source>
</evidence>
<dbReference type="Proteomes" id="UP000697998">
    <property type="component" value="Unassembled WGS sequence"/>
</dbReference>
<sequence length="341" mass="36492">MMNWTTPPYLLDGRASVRRVMLQVLVGLLPGIAAYVWLVGPSIVLQLALATLSALAGEALMLRLRGKPLSLFLGDGSAIVTAWLIALTFPPLAPWWLVVVGTLFAIVVAKHLYGGLGQNPFNPAMVAFAACIVSFPALMSQWPALGLKLTFAEQLSIIAGLAPRVDVMSGATPLDAIKTALKLGAGTVDVPTLLATQDVFGNFAGRGWEWVTTGYLLGGLWLWQRRIITWHAPLGFVCGLSLLAGALWLWNPQGFASPLFHLFSGGAMLGAFFIVTDPVSGCTTSRGKLSFGFLAGLLAYTIRVFGGYPDGVAFAVLLMNLCVPLIDMYTQPPIFGMKNER</sequence>
<dbReference type="GO" id="GO:0005886">
    <property type="term" value="C:plasma membrane"/>
    <property type="evidence" value="ECO:0007669"/>
    <property type="project" value="UniProtKB-SubCell"/>
</dbReference>
<dbReference type="GO" id="GO:0055085">
    <property type="term" value="P:transmembrane transport"/>
    <property type="evidence" value="ECO:0007669"/>
    <property type="project" value="InterPro"/>
</dbReference>
<keyword evidence="3 10" id="KW-0285">Flavoprotein</keyword>
<feature type="transmembrane region" description="Helical" evidence="10">
    <location>
        <begin position="207"/>
        <end position="223"/>
    </location>
</feature>
<dbReference type="AlphaFoldDB" id="A0A935Q4U4"/>
<feature type="transmembrane region" description="Helical" evidence="10">
    <location>
        <begin position="20"/>
        <end position="37"/>
    </location>
</feature>
<protein>
    <recommendedName>
        <fullName evidence="10">Ion-translocating oxidoreductase complex subunit D</fullName>
        <ecNumber evidence="10">7.-.-.-</ecNumber>
    </recommendedName>
    <alternativeName>
        <fullName evidence="10">Rnf electron transport complex subunit D</fullName>
    </alternativeName>
</protein>
<proteinExistence type="inferred from homology"/>
<dbReference type="InterPro" id="IPR011303">
    <property type="entry name" value="RnfD_bac"/>
</dbReference>
<keyword evidence="8 10" id="KW-1133">Transmembrane helix</keyword>
<evidence type="ECO:0000256" key="10">
    <source>
        <dbReference type="HAMAP-Rule" id="MF_00462"/>
    </source>
</evidence>
<dbReference type="EC" id="7.-.-.-" evidence="10"/>
<evidence type="ECO:0000256" key="9">
    <source>
        <dbReference type="ARBA" id="ARBA00023136"/>
    </source>
</evidence>
<comment type="function">
    <text evidence="10">Part of a membrane-bound complex that couples electron transfer with translocation of ions across the membrane.</text>
</comment>
<comment type="caution">
    <text evidence="11">The sequence shown here is derived from an EMBL/GenBank/DDBJ whole genome shotgun (WGS) entry which is preliminary data.</text>
</comment>
<organism evidence="11 12">
    <name type="scientific">Candidatus Accumulibacter proximus</name>
    <dbReference type="NCBI Taxonomy" id="2954385"/>
    <lineage>
        <taxon>Bacteria</taxon>
        <taxon>Pseudomonadati</taxon>
        <taxon>Pseudomonadota</taxon>
        <taxon>Betaproteobacteria</taxon>
        <taxon>Candidatus Accumulibacter</taxon>
    </lineage>
</organism>